<evidence type="ECO:0000313" key="3">
    <source>
        <dbReference type="Proteomes" id="UP000433876"/>
    </source>
</evidence>
<accession>A0A8S8ZZW5</accession>
<proteinExistence type="predicted"/>
<dbReference type="VEuPathDB" id="FungiDB:SMAC_03961"/>
<reference evidence="2 3" key="1">
    <citation type="submission" date="2017-07" db="EMBL/GenBank/DDBJ databases">
        <title>Genome sequence of the Sordaria macrospora wild type strain R19027.</title>
        <authorList>
            <person name="Nowrousian M."/>
            <person name="Teichert I."/>
            <person name="Kueck U."/>
        </authorList>
    </citation>
    <scope>NUCLEOTIDE SEQUENCE [LARGE SCALE GENOMIC DNA]</scope>
    <source>
        <strain evidence="2 3">R19027</strain>
        <tissue evidence="2">Mycelium</tissue>
    </source>
</reference>
<gene>
    <name evidence="2" type="ORF">SMACR_03961</name>
</gene>
<dbReference type="AlphaFoldDB" id="A0A8S8ZZW5"/>
<comment type="caution">
    <text evidence="2">The sequence shown here is derived from an EMBL/GenBank/DDBJ whole genome shotgun (WGS) entry which is preliminary data.</text>
</comment>
<feature type="region of interest" description="Disordered" evidence="1">
    <location>
        <begin position="79"/>
        <end position="121"/>
    </location>
</feature>
<dbReference type="Proteomes" id="UP000433876">
    <property type="component" value="Unassembled WGS sequence"/>
</dbReference>
<organism evidence="2 3">
    <name type="scientific">Sordaria macrospora</name>
    <dbReference type="NCBI Taxonomy" id="5147"/>
    <lineage>
        <taxon>Eukaryota</taxon>
        <taxon>Fungi</taxon>
        <taxon>Dikarya</taxon>
        <taxon>Ascomycota</taxon>
        <taxon>Pezizomycotina</taxon>
        <taxon>Sordariomycetes</taxon>
        <taxon>Sordariomycetidae</taxon>
        <taxon>Sordariales</taxon>
        <taxon>Sordariaceae</taxon>
        <taxon>Sordaria</taxon>
    </lineage>
</organism>
<sequence length="205" mass="22637">MLAHEAIIERKISSITYPDAKTYAAILLHLTPNTMSMPGEFDAFRPYLSDSCVRSVVPTIGHPVIFSSHCFMPAQRRQARRSTNKQTPAGRPAGMSTPYAIGPRSVAPHSHRSSAVVRDETDSDTDTVHRLIIPLFSLLASKCLHISPVTVRHALSVALPLAGGLDPLESHQDRLIDHHEDQPLLDDHARFKLDDLLSKPSSQEK</sequence>
<dbReference type="EMBL" id="NMPR01000016">
    <property type="protein sequence ID" value="KAA8635008.1"/>
    <property type="molecule type" value="Genomic_DNA"/>
</dbReference>
<evidence type="ECO:0000256" key="1">
    <source>
        <dbReference type="SAM" id="MobiDB-lite"/>
    </source>
</evidence>
<evidence type="ECO:0000313" key="2">
    <source>
        <dbReference type="EMBL" id="KAA8635008.1"/>
    </source>
</evidence>
<name>A0A8S8ZZW5_SORMA</name>
<protein>
    <submittedName>
        <fullName evidence="2">Uncharacterized protein</fullName>
    </submittedName>
</protein>